<keyword evidence="5" id="KW-0106">Calcium</keyword>
<evidence type="ECO:0000313" key="9">
    <source>
        <dbReference type="Proteomes" id="UP000271974"/>
    </source>
</evidence>
<comment type="cofactor">
    <cofactor evidence="1">
        <name>Ca(2+)</name>
        <dbReference type="ChEBI" id="CHEBI:29108"/>
    </cofactor>
</comment>
<keyword evidence="6" id="KW-0325">Glycoprotein</keyword>
<dbReference type="PROSITE" id="PS00149">
    <property type="entry name" value="SULFATASE_2"/>
    <property type="match status" value="1"/>
</dbReference>
<dbReference type="InterPro" id="IPR047115">
    <property type="entry name" value="ARSB"/>
</dbReference>
<comment type="caution">
    <text evidence="8">The sequence shown here is derived from an EMBL/GenBank/DDBJ whole genome shotgun (WGS) entry which is preliminary data.</text>
</comment>
<keyword evidence="3" id="KW-0479">Metal-binding</keyword>
<evidence type="ECO:0000259" key="7">
    <source>
        <dbReference type="Pfam" id="PF00884"/>
    </source>
</evidence>
<evidence type="ECO:0000256" key="6">
    <source>
        <dbReference type="ARBA" id="ARBA00023180"/>
    </source>
</evidence>
<dbReference type="EMBL" id="RQTK01001168">
    <property type="protein sequence ID" value="RUS71733.1"/>
    <property type="molecule type" value="Genomic_DNA"/>
</dbReference>
<keyword evidence="9" id="KW-1185">Reference proteome</keyword>
<dbReference type="OrthoDB" id="103349at2759"/>
<dbReference type="CDD" id="cd16029">
    <property type="entry name" value="4-S"/>
    <property type="match status" value="1"/>
</dbReference>
<dbReference type="GO" id="GO:0008484">
    <property type="term" value="F:sulfuric ester hydrolase activity"/>
    <property type="evidence" value="ECO:0007669"/>
    <property type="project" value="InterPro"/>
</dbReference>
<gene>
    <name evidence="8" type="ORF">EGW08_020498</name>
</gene>
<evidence type="ECO:0000313" key="8">
    <source>
        <dbReference type="EMBL" id="RUS71733.1"/>
    </source>
</evidence>
<dbReference type="Pfam" id="PF00884">
    <property type="entry name" value="Sulfatase"/>
    <property type="match status" value="1"/>
</dbReference>
<evidence type="ECO:0000256" key="5">
    <source>
        <dbReference type="ARBA" id="ARBA00022837"/>
    </source>
</evidence>
<dbReference type="Proteomes" id="UP000271974">
    <property type="component" value="Unassembled WGS sequence"/>
</dbReference>
<dbReference type="GO" id="GO:0046872">
    <property type="term" value="F:metal ion binding"/>
    <property type="evidence" value="ECO:0007669"/>
    <property type="project" value="UniProtKB-KW"/>
</dbReference>
<reference evidence="8 9" key="1">
    <citation type="submission" date="2019-01" db="EMBL/GenBank/DDBJ databases">
        <title>A draft genome assembly of the solar-powered sea slug Elysia chlorotica.</title>
        <authorList>
            <person name="Cai H."/>
            <person name="Li Q."/>
            <person name="Fang X."/>
            <person name="Li J."/>
            <person name="Curtis N.E."/>
            <person name="Altenburger A."/>
            <person name="Shibata T."/>
            <person name="Feng M."/>
            <person name="Maeda T."/>
            <person name="Schwartz J.A."/>
            <person name="Shigenobu S."/>
            <person name="Lundholm N."/>
            <person name="Nishiyama T."/>
            <person name="Yang H."/>
            <person name="Hasebe M."/>
            <person name="Li S."/>
            <person name="Pierce S.K."/>
            <person name="Wang J."/>
        </authorList>
    </citation>
    <scope>NUCLEOTIDE SEQUENCE [LARGE SCALE GENOMIC DNA]</scope>
    <source>
        <strain evidence="8">EC2010</strain>
        <tissue evidence="8">Whole organism of an adult</tissue>
    </source>
</reference>
<feature type="domain" description="Sulfatase N-terminal" evidence="7">
    <location>
        <begin position="45"/>
        <end position="368"/>
    </location>
</feature>
<comment type="similarity">
    <text evidence="2">Belongs to the sulfatase family.</text>
</comment>
<protein>
    <recommendedName>
        <fullName evidence="7">Sulfatase N-terminal domain-containing protein</fullName>
    </recommendedName>
</protein>
<dbReference type="SUPFAM" id="SSF53649">
    <property type="entry name" value="Alkaline phosphatase-like"/>
    <property type="match status" value="1"/>
</dbReference>
<dbReference type="InterPro" id="IPR017850">
    <property type="entry name" value="Alkaline_phosphatase_core_sf"/>
</dbReference>
<evidence type="ECO:0000256" key="4">
    <source>
        <dbReference type="ARBA" id="ARBA00022801"/>
    </source>
</evidence>
<organism evidence="8 9">
    <name type="scientific">Elysia chlorotica</name>
    <name type="common">Eastern emerald elysia</name>
    <name type="synonym">Sea slug</name>
    <dbReference type="NCBI Taxonomy" id="188477"/>
    <lineage>
        <taxon>Eukaryota</taxon>
        <taxon>Metazoa</taxon>
        <taxon>Spiralia</taxon>
        <taxon>Lophotrochozoa</taxon>
        <taxon>Mollusca</taxon>
        <taxon>Gastropoda</taxon>
        <taxon>Heterobranchia</taxon>
        <taxon>Euthyneura</taxon>
        <taxon>Panpulmonata</taxon>
        <taxon>Sacoglossa</taxon>
        <taxon>Placobranchoidea</taxon>
        <taxon>Plakobranchidae</taxon>
        <taxon>Elysia</taxon>
    </lineage>
</organism>
<evidence type="ECO:0000256" key="2">
    <source>
        <dbReference type="ARBA" id="ARBA00008779"/>
    </source>
</evidence>
<evidence type="ECO:0000256" key="1">
    <source>
        <dbReference type="ARBA" id="ARBA00001913"/>
    </source>
</evidence>
<dbReference type="Gene3D" id="3.30.1120.10">
    <property type="match status" value="1"/>
</dbReference>
<dbReference type="PANTHER" id="PTHR10342">
    <property type="entry name" value="ARYLSULFATASE"/>
    <property type="match status" value="1"/>
</dbReference>
<dbReference type="STRING" id="188477.A0A3S1BPJ3"/>
<name>A0A3S1BPJ3_ELYCH</name>
<evidence type="ECO:0000256" key="3">
    <source>
        <dbReference type="ARBA" id="ARBA00022723"/>
    </source>
</evidence>
<proteinExistence type="inferred from homology"/>
<keyword evidence="4" id="KW-0378">Hydrolase</keyword>
<accession>A0A3S1BPJ3</accession>
<dbReference type="PANTHER" id="PTHR10342:SF274">
    <property type="entry name" value="ARYLSULFATASE B"/>
    <property type="match status" value="1"/>
</dbReference>
<sequence length="529" mass="59362">MVERPCHKRETMMDKIVMHARNKPTVLVLTILLAVTGVQCRRRRPNIVFILTDDQGYNDIGYRGSEFPTPNLDALAEAGVKLENYYVQPICSPSRSQLMSGKYQIHTGLQHDVIGTCEPRGLPLGSPTMPDILQEQGYATHAIGKWHLGFFKEEYTPLRRGFDTFFGILPSGSFHYSYKACAKAEVNGSINVYCGYSLRDMDTPYLSGNGTYSTHLYTQKAVQRIQEAADSDKPMFLYLAYTAPHFPLEAPEEYYRDFTNIANFDRKVFAGMMSTVDEGVKNITDALKSYGLWDNTILIYSSDNGGEPSYGGSNWPLRGTKSTLWEGGLKTVGFVNSPLIRPHRRGKISNELMHISDWFPTISAMAGISLKRSLDLDGVNQWPMIRGGKPGRRTELLHNIDIAAPMQGSPLFNDTFDTRIRAALRVGKYKLLTGNPGNGTWYPRTTPAEGFGKSNRWQAFDSNAKNVWLYNVARDPRETTDLSDAMPGKVREMLDRLAMYNATALAPWNPAADPNCDPDQHGGIWEPWL</sequence>
<dbReference type="AlphaFoldDB" id="A0A3S1BPJ3"/>
<dbReference type="InterPro" id="IPR000917">
    <property type="entry name" value="Sulfatase_N"/>
</dbReference>
<dbReference type="Gene3D" id="3.40.720.10">
    <property type="entry name" value="Alkaline Phosphatase, subunit A"/>
    <property type="match status" value="1"/>
</dbReference>
<dbReference type="InterPro" id="IPR024607">
    <property type="entry name" value="Sulfatase_CS"/>
</dbReference>